<dbReference type="GeneID" id="18480946"/>
<evidence type="ECO:0000313" key="3">
    <source>
        <dbReference type="EMBL" id="EGR50701.1"/>
    </source>
</evidence>
<name>G0RD90_HYPJQ</name>
<accession>G0RD90</accession>
<reference evidence="3 4" key="1">
    <citation type="journal article" date="2008" name="Nat. Biotechnol.">
        <title>Genome sequencing and analysis of the biomass-degrading fungus Trichoderma reesei (syn. Hypocrea jecorina).</title>
        <authorList>
            <person name="Martinez D."/>
            <person name="Berka R.M."/>
            <person name="Henrissat B."/>
            <person name="Saloheimo M."/>
            <person name="Arvas M."/>
            <person name="Baker S.E."/>
            <person name="Chapman J."/>
            <person name="Chertkov O."/>
            <person name="Coutinho P.M."/>
            <person name="Cullen D."/>
            <person name="Danchin E.G."/>
            <person name="Grigoriev I.V."/>
            <person name="Harris P."/>
            <person name="Jackson M."/>
            <person name="Kubicek C.P."/>
            <person name="Han C.S."/>
            <person name="Ho I."/>
            <person name="Larrondo L.F."/>
            <person name="de Leon A.L."/>
            <person name="Magnuson J.K."/>
            <person name="Merino S."/>
            <person name="Misra M."/>
            <person name="Nelson B."/>
            <person name="Putnam N."/>
            <person name="Robbertse B."/>
            <person name="Salamov A.A."/>
            <person name="Schmoll M."/>
            <person name="Terry A."/>
            <person name="Thayer N."/>
            <person name="Westerholm-Parvinen A."/>
            <person name="Schoch C.L."/>
            <person name="Yao J."/>
            <person name="Barabote R."/>
            <person name="Nelson M.A."/>
            <person name="Detter C."/>
            <person name="Bruce D."/>
            <person name="Kuske C.R."/>
            <person name="Xie G."/>
            <person name="Richardson P."/>
            <person name="Rokhsar D.S."/>
            <person name="Lucas S.M."/>
            <person name="Rubin E.M."/>
            <person name="Dunn-Coleman N."/>
            <person name="Ward M."/>
            <person name="Brettin T.S."/>
        </authorList>
    </citation>
    <scope>NUCLEOTIDE SEQUENCE [LARGE SCALE GENOMIC DNA]</scope>
    <source>
        <strain evidence="3 4">QM6a</strain>
    </source>
</reference>
<dbReference type="Gene3D" id="3.30.200.20">
    <property type="entry name" value="Phosphorylase Kinase, domain 1"/>
    <property type="match status" value="1"/>
</dbReference>
<dbReference type="InterPro" id="IPR000719">
    <property type="entry name" value="Prot_kinase_dom"/>
</dbReference>
<evidence type="ECO:0000256" key="1">
    <source>
        <dbReference type="SAM" id="MobiDB-lite"/>
    </source>
</evidence>
<feature type="compositionally biased region" description="Low complexity" evidence="1">
    <location>
        <begin position="362"/>
        <end position="377"/>
    </location>
</feature>
<feature type="region of interest" description="Disordered" evidence="1">
    <location>
        <begin position="1"/>
        <end position="36"/>
    </location>
</feature>
<proteinExistence type="predicted"/>
<dbReference type="OrthoDB" id="1668230at2759"/>
<feature type="region of interest" description="Disordered" evidence="1">
    <location>
        <begin position="350"/>
        <end position="398"/>
    </location>
</feature>
<dbReference type="InterPro" id="IPR053235">
    <property type="entry name" value="Ser_Thr_kinase"/>
</dbReference>
<feature type="region of interest" description="Disordered" evidence="1">
    <location>
        <begin position="253"/>
        <end position="300"/>
    </location>
</feature>
<dbReference type="HOGENOM" id="CLU_325983_0_0_1"/>
<evidence type="ECO:0000259" key="2">
    <source>
        <dbReference type="PROSITE" id="PS50011"/>
    </source>
</evidence>
<dbReference type="EMBL" id="GL985059">
    <property type="protein sequence ID" value="EGR50701.1"/>
    <property type="molecule type" value="Genomic_DNA"/>
</dbReference>
<dbReference type="STRING" id="431241.G0RD90"/>
<feature type="compositionally biased region" description="Polar residues" evidence="1">
    <location>
        <begin position="95"/>
        <end position="105"/>
    </location>
</feature>
<keyword evidence="4" id="KW-1185">Reference proteome</keyword>
<protein>
    <submittedName>
        <fullName evidence="3">Predicted protein</fullName>
    </submittedName>
</protein>
<dbReference type="SMART" id="SM00220">
    <property type="entry name" value="S_TKc"/>
    <property type="match status" value="1"/>
</dbReference>
<dbReference type="AlphaFoldDB" id="G0RD90"/>
<dbReference type="KEGG" id="tre:TRIREDRAFT_105027"/>
<organism evidence="4">
    <name type="scientific">Hypocrea jecorina (strain QM6a)</name>
    <name type="common">Trichoderma reesei</name>
    <dbReference type="NCBI Taxonomy" id="431241"/>
    <lineage>
        <taxon>Eukaryota</taxon>
        <taxon>Fungi</taxon>
        <taxon>Dikarya</taxon>
        <taxon>Ascomycota</taxon>
        <taxon>Pezizomycotina</taxon>
        <taxon>Sordariomycetes</taxon>
        <taxon>Hypocreomycetidae</taxon>
        <taxon>Hypocreales</taxon>
        <taxon>Hypocreaceae</taxon>
        <taxon>Trichoderma</taxon>
    </lineage>
</organism>
<dbReference type="GO" id="GO:0005524">
    <property type="term" value="F:ATP binding"/>
    <property type="evidence" value="ECO:0007669"/>
    <property type="project" value="InterPro"/>
</dbReference>
<feature type="compositionally biased region" description="Polar residues" evidence="1">
    <location>
        <begin position="1"/>
        <end position="16"/>
    </location>
</feature>
<dbReference type="Pfam" id="PF00069">
    <property type="entry name" value="Pkinase"/>
    <property type="match status" value="1"/>
</dbReference>
<dbReference type="Gene3D" id="1.10.510.10">
    <property type="entry name" value="Transferase(Phosphotransferase) domain 1"/>
    <property type="match status" value="1"/>
</dbReference>
<dbReference type="VEuPathDB" id="FungiDB:TRIREDRAFT_105027"/>
<dbReference type="GO" id="GO:0004674">
    <property type="term" value="F:protein serine/threonine kinase activity"/>
    <property type="evidence" value="ECO:0007669"/>
    <property type="project" value="TreeGrafter"/>
</dbReference>
<gene>
    <name evidence="3" type="ORF">TRIREDRAFT_105027</name>
</gene>
<dbReference type="InterPro" id="IPR011009">
    <property type="entry name" value="Kinase-like_dom_sf"/>
</dbReference>
<evidence type="ECO:0000313" key="4">
    <source>
        <dbReference type="Proteomes" id="UP000008984"/>
    </source>
</evidence>
<dbReference type="GO" id="GO:0005737">
    <property type="term" value="C:cytoplasm"/>
    <property type="evidence" value="ECO:0007669"/>
    <property type="project" value="TreeGrafter"/>
</dbReference>
<dbReference type="SUPFAM" id="SSF56112">
    <property type="entry name" value="Protein kinase-like (PK-like)"/>
    <property type="match status" value="1"/>
</dbReference>
<sequence>MASGATESTHESSFFTRVSLPDQQPADPHGSTVDVGSCVHVPDQEAVGNDDTTRGISSINSTCSIAHCPPDGEAAQAQGTTHGIASSMHALDSQAVENGESTQEFTAPPHGPPLQDTIHDPIASASTDIPDRQPIRDDEITQELTASTIRYVPDGRATGDQEAAQDLPASALTDLLDDGQVFKVEESTQEFTASTIIQIPDRQALRDDETTQDATALRPVSVSAREAIEDGGTAPERTDTQITYMIDGRAIGHEKTTRGLTASRRNTDAPGAIRESTASSLTHSSDGHAAEAQETVQEEVPISTSFAANLPDRQVVEADALTPPPPLTITTPRSSVLTHVTGTQVIEARREDNQPLRAGSTSHAASMQEVAAAASSSPEVRTVSRSTELPKQDDERQSEIGKEMINVSATVPSARLIIAYNRRFIAGDDELSKDVVRHPRTASGWDLISVVQGAKHADFVLNLSYHNRPVDEAVGRFIPFSLSLQIIFQPASDSCVLSNRGGAKFHLEHLEASCSCARNSIDSMQCHVLLPGMWRILTRGEKPHEDEEYSLVQWLILPRKFCASVDGESTKRQKLSGTNLVRRHQDMEVLVKDLEDGQSARIRRVPGDTADYELRRIEHIASTASACVFACRHSKVAGALAIKVIDYDVNSVNQFNRRAAAHLTTLVAAWKREVSFLRSLKHKHIVSLKAFDGRLLALFLEHLPPSLDRGRTIKLDSVSAKAILLNISSALVYLEEKGIVHHDIKPHNIAHSPARGAVLLDFGQAATAKSYGPHGGTPAFLPPELFDAGARGHSGDVWAFGVTMLYVLGKTSMPSLRLDVPLRSLYRCNPLPQVQELMKSVALLREGLSQEDGVERLVSGMLDPNAAARATAKSLVSALRKLEC</sequence>
<feature type="region of interest" description="Disordered" evidence="1">
    <location>
        <begin position="95"/>
        <end position="137"/>
    </location>
</feature>
<dbReference type="eggNOG" id="KOG1152">
    <property type="taxonomic scope" value="Eukaryota"/>
</dbReference>
<feature type="domain" description="Protein kinase" evidence="2">
    <location>
        <begin position="614"/>
        <end position="882"/>
    </location>
</feature>
<dbReference type="PANTHER" id="PTHR24361">
    <property type="entry name" value="MITOGEN-ACTIVATED KINASE KINASE KINASE"/>
    <property type="match status" value="1"/>
</dbReference>
<feature type="compositionally biased region" description="Basic and acidic residues" evidence="1">
    <location>
        <begin position="388"/>
        <end position="398"/>
    </location>
</feature>
<dbReference type="Proteomes" id="UP000008984">
    <property type="component" value="Unassembled WGS sequence"/>
</dbReference>
<dbReference type="RefSeq" id="XP_006963270.1">
    <property type="nucleotide sequence ID" value="XM_006963208.1"/>
</dbReference>
<dbReference type="PROSITE" id="PS50011">
    <property type="entry name" value="PROTEIN_KINASE_DOM"/>
    <property type="match status" value="1"/>
</dbReference>